<proteinExistence type="predicted"/>
<name>A0A1R3INH7_9ROSI</name>
<organism evidence="1 2">
    <name type="scientific">Corchorus olitorius</name>
    <dbReference type="NCBI Taxonomy" id="93759"/>
    <lineage>
        <taxon>Eukaryota</taxon>
        <taxon>Viridiplantae</taxon>
        <taxon>Streptophyta</taxon>
        <taxon>Embryophyta</taxon>
        <taxon>Tracheophyta</taxon>
        <taxon>Spermatophyta</taxon>
        <taxon>Magnoliopsida</taxon>
        <taxon>eudicotyledons</taxon>
        <taxon>Gunneridae</taxon>
        <taxon>Pentapetalae</taxon>
        <taxon>rosids</taxon>
        <taxon>malvids</taxon>
        <taxon>Malvales</taxon>
        <taxon>Malvaceae</taxon>
        <taxon>Grewioideae</taxon>
        <taxon>Apeibeae</taxon>
        <taxon>Corchorus</taxon>
    </lineage>
</organism>
<reference evidence="2" key="1">
    <citation type="submission" date="2013-09" db="EMBL/GenBank/DDBJ databases">
        <title>Corchorus olitorius genome sequencing.</title>
        <authorList>
            <person name="Alam M."/>
            <person name="Haque M.S."/>
            <person name="Islam M.S."/>
            <person name="Emdad E.M."/>
            <person name="Islam M.M."/>
            <person name="Ahmed B."/>
            <person name="Halim A."/>
            <person name="Hossen Q.M.M."/>
            <person name="Hossain M.Z."/>
            <person name="Ahmed R."/>
            <person name="Khan M.M."/>
            <person name="Islam R."/>
            <person name="Rashid M.M."/>
            <person name="Khan S.A."/>
            <person name="Rahman M.S."/>
            <person name="Alam M."/>
            <person name="Yahiya A.S."/>
            <person name="Khan M.S."/>
            <person name="Azam M.S."/>
            <person name="Haque T."/>
            <person name="Lashkar M.Z.H."/>
            <person name="Akhand A.I."/>
            <person name="Morshed G."/>
            <person name="Roy S."/>
            <person name="Uddin K.S."/>
            <person name="Rabeya T."/>
            <person name="Hossain A.S."/>
            <person name="Chowdhury A."/>
            <person name="Snigdha A.R."/>
            <person name="Mortoza M.S."/>
            <person name="Matin S.A."/>
            <person name="Hoque S.M.E."/>
            <person name="Islam M.K."/>
            <person name="Roy D.K."/>
            <person name="Haider R."/>
            <person name="Moosa M.M."/>
            <person name="Elias S.M."/>
            <person name="Hasan A.M."/>
            <person name="Jahan S."/>
            <person name="Shafiuddin M."/>
            <person name="Mahmood N."/>
            <person name="Shommy N.S."/>
        </authorList>
    </citation>
    <scope>NUCLEOTIDE SEQUENCE [LARGE SCALE GENOMIC DNA]</scope>
    <source>
        <strain evidence="2">cv. O-4</strain>
    </source>
</reference>
<evidence type="ECO:0000313" key="2">
    <source>
        <dbReference type="Proteomes" id="UP000187203"/>
    </source>
</evidence>
<dbReference type="Proteomes" id="UP000187203">
    <property type="component" value="Unassembled WGS sequence"/>
</dbReference>
<keyword evidence="2" id="KW-1185">Reference proteome</keyword>
<dbReference type="AlphaFoldDB" id="A0A1R3INH7"/>
<evidence type="ECO:0000313" key="1">
    <source>
        <dbReference type="EMBL" id="OMO84132.1"/>
    </source>
</evidence>
<accession>A0A1R3INH7</accession>
<sequence>MRYDEIGGVVIEFRWIAESRLILSVGGGGCKVEG</sequence>
<comment type="caution">
    <text evidence="1">The sequence shown here is derived from an EMBL/GenBank/DDBJ whole genome shotgun (WGS) entry which is preliminary data.</text>
</comment>
<gene>
    <name evidence="1" type="ORF">COLO4_22205</name>
</gene>
<protein>
    <submittedName>
        <fullName evidence="1">Uncharacterized protein</fullName>
    </submittedName>
</protein>
<dbReference type="EMBL" id="AWUE01017883">
    <property type="protein sequence ID" value="OMO84132.1"/>
    <property type="molecule type" value="Genomic_DNA"/>
</dbReference>